<dbReference type="InterPro" id="IPR011992">
    <property type="entry name" value="EF-hand-dom_pair"/>
</dbReference>
<dbReference type="CDD" id="cd00051">
    <property type="entry name" value="EFh"/>
    <property type="match status" value="1"/>
</dbReference>
<accession>A0A813KW57</accession>
<name>A0A813KW57_POLGL</name>
<sequence>MALTASQVLEVDVIVSDWHFISPIIPSDIPLAEFAVLRVVPGGIDRALYDLCDWWEHRHDPSVCFFFFDDLSQQLAHTVLGQSTHGFMSRPENHSKFDDHKIVAQLDNVRGPERFAKAAAARAQAETYSQRAISFSDAVSGVMMDVGRETRPGLGRRAFAPQNKDDGAAIVREAVLSSCEALGRPLEESSKVIRYLEAEWLCDPAALAALSQDAWKEVRLPLGLKEELRRRFDSSLGGSQSSSAPIRATAARGPSQARDQRPPAPSGFHAQAFRVAQPQPQMSPQAEAVLKRVQQEFGRRGHHTLRGLARRFRVMDKDANNHVSLVEFVDSLKELGLGLTEKEMGLLWEVLDKDRNGLATFEELVAMIGGRLNDRRRRAVRVLFESLDNNGNGVIELDDLMLRYDPSVLSKGSSHLKLKGLPPEQVLKQFLESLRANVGGATSGEVQYEDFEAYYMGISANIDNDDYFEEMLRRAWSLDEHWLKGAGARAEAPFGTDGLLAAGHRREDRLSGSLQPGAYRGSAPLASGSVPGPSRGAGQTGEAMLRRLRAALAQNARGNASALYGDAVVRSHCLPTGRWKDAIRVVATAQTLARGAGVAWKETTSRPGTSFPPTGDGLVSRADFEALILRLVPTTENQELAMLCALFEDSSTGSVNYQAFLRSLRSGVSQSRQAIARRVFEDLAGGAPGATELRLSSAPTVPAGARAVFGEQEFVRINDWLDFHNTVAVAAGETADSLYEAQLRHLWGLSRS</sequence>
<dbReference type="EMBL" id="CAJNNW010032238">
    <property type="protein sequence ID" value="CAE8711894.1"/>
    <property type="molecule type" value="Genomic_DNA"/>
</dbReference>
<dbReference type="SMART" id="SM00054">
    <property type="entry name" value="EFh"/>
    <property type="match status" value="3"/>
</dbReference>
<dbReference type="Proteomes" id="UP000626109">
    <property type="component" value="Unassembled WGS sequence"/>
</dbReference>
<dbReference type="InterPro" id="IPR051581">
    <property type="entry name" value="Ca-bind"/>
</dbReference>
<dbReference type="PROSITE" id="PS00018">
    <property type="entry name" value="EF_HAND_1"/>
    <property type="match status" value="2"/>
</dbReference>
<comment type="caution">
    <text evidence="6">The sequence shown here is derived from an EMBL/GenBank/DDBJ whole genome shotgun (WGS) entry which is preliminary data.</text>
</comment>
<organism evidence="6 7">
    <name type="scientific">Polarella glacialis</name>
    <name type="common">Dinoflagellate</name>
    <dbReference type="NCBI Taxonomy" id="89957"/>
    <lineage>
        <taxon>Eukaryota</taxon>
        <taxon>Sar</taxon>
        <taxon>Alveolata</taxon>
        <taxon>Dinophyceae</taxon>
        <taxon>Suessiales</taxon>
        <taxon>Suessiaceae</taxon>
        <taxon>Polarella</taxon>
    </lineage>
</organism>
<feature type="region of interest" description="Disordered" evidence="4">
    <location>
        <begin position="510"/>
        <end position="541"/>
    </location>
</feature>
<dbReference type="SUPFAM" id="SSF47473">
    <property type="entry name" value="EF-hand"/>
    <property type="match status" value="1"/>
</dbReference>
<dbReference type="GO" id="GO:0005509">
    <property type="term" value="F:calcium ion binding"/>
    <property type="evidence" value="ECO:0007669"/>
    <property type="project" value="InterPro"/>
</dbReference>
<feature type="domain" description="EF-hand" evidence="5">
    <location>
        <begin position="303"/>
        <end position="338"/>
    </location>
</feature>
<keyword evidence="2" id="KW-0677">Repeat</keyword>
<evidence type="ECO:0000256" key="2">
    <source>
        <dbReference type="ARBA" id="ARBA00022737"/>
    </source>
</evidence>
<dbReference type="PANTHER" id="PTHR34524">
    <property type="entry name" value="CALCYPHOSIN"/>
    <property type="match status" value="1"/>
</dbReference>
<feature type="non-terminal residue" evidence="6">
    <location>
        <position position="752"/>
    </location>
</feature>
<evidence type="ECO:0000256" key="4">
    <source>
        <dbReference type="SAM" id="MobiDB-lite"/>
    </source>
</evidence>
<reference evidence="6" key="1">
    <citation type="submission" date="2021-02" db="EMBL/GenBank/DDBJ databases">
        <authorList>
            <person name="Dougan E. K."/>
            <person name="Rhodes N."/>
            <person name="Thang M."/>
            <person name="Chan C."/>
        </authorList>
    </citation>
    <scope>NUCLEOTIDE SEQUENCE</scope>
</reference>
<dbReference type="PROSITE" id="PS50222">
    <property type="entry name" value="EF_HAND_2"/>
    <property type="match status" value="2"/>
</dbReference>
<evidence type="ECO:0000313" key="7">
    <source>
        <dbReference type="Proteomes" id="UP000626109"/>
    </source>
</evidence>
<keyword evidence="1" id="KW-0479">Metal-binding</keyword>
<evidence type="ECO:0000256" key="1">
    <source>
        <dbReference type="ARBA" id="ARBA00022723"/>
    </source>
</evidence>
<feature type="domain" description="EF-hand" evidence="5">
    <location>
        <begin position="339"/>
        <end position="374"/>
    </location>
</feature>
<keyword evidence="3" id="KW-0106">Calcium</keyword>
<dbReference type="InterPro" id="IPR018247">
    <property type="entry name" value="EF_Hand_1_Ca_BS"/>
</dbReference>
<evidence type="ECO:0000256" key="3">
    <source>
        <dbReference type="ARBA" id="ARBA00022837"/>
    </source>
</evidence>
<dbReference type="AlphaFoldDB" id="A0A813KW57"/>
<proteinExistence type="predicted"/>
<feature type="region of interest" description="Disordered" evidence="4">
    <location>
        <begin position="233"/>
        <end position="267"/>
    </location>
</feature>
<dbReference type="InterPro" id="IPR002048">
    <property type="entry name" value="EF_hand_dom"/>
</dbReference>
<evidence type="ECO:0000259" key="5">
    <source>
        <dbReference type="PROSITE" id="PS50222"/>
    </source>
</evidence>
<dbReference type="Gene3D" id="1.10.238.10">
    <property type="entry name" value="EF-hand"/>
    <property type="match status" value="2"/>
</dbReference>
<feature type="compositionally biased region" description="Low complexity" evidence="4">
    <location>
        <begin position="234"/>
        <end position="243"/>
    </location>
</feature>
<protein>
    <recommendedName>
        <fullName evidence="5">EF-hand domain-containing protein</fullName>
    </recommendedName>
</protein>
<gene>
    <name evidence="6" type="ORF">PGLA2088_LOCUS36726</name>
</gene>
<dbReference type="PANTHER" id="PTHR34524:SF6">
    <property type="entry name" value="CALCYPHOSINE LIKE"/>
    <property type="match status" value="1"/>
</dbReference>
<evidence type="ECO:0000313" key="6">
    <source>
        <dbReference type="EMBL" id="CAE8711894.1"/>
    </source>
</evidence>